<feature type="transmembrane region" description="Helical" evidence="5">
    <location>
        <begin position="477"/>
        <end position="500"/>
    </location>
</feature>
<dbReference type="OrthoDB" id="9990906at2759"/>
<dbReference type="HOGENOM" id="CLU_479179_0_0_1"/>
<evidence type="ECO:0000313" key="9">
    <source>
        <dbReference type="Proteomes" id="UP000014760"/>
    </source>
</evidence>
<dbReference type="PROSITE" id="PS50262">
    <property type="entry name" value="G_PROTEIN_RECEP_F1_2"/>
    <property type="match status" value="1"/>
</dbReference>
<evidence type="ECO:0000256" key="2">
    <source>
        <dbReference type="ARBA" id="ARBA00022692"/>
    </source>
</evidence>
<dbReference type="InterPro" id="IPR000276">
    <property type="entry name" value="GPCR_Rhodpsn"/>
</dbReference>
<keyword evidence="3 5" id="KW-1133">Transmembrane helix</keyword>
<protein>
    <recommendedName>
        <fullName evidence="6">G-protein coupled receptors family 1 profile domain-containing protein</fullName>
    </recommendedName>
</protein>
<feature type="transmembrane region" description="Helical" evidence="5">
    <location>
        <begin position="299"/>
        <end position="315"/>
    </location>
</feature>
<dbReference type="InterPro" id="IPR017452">
    <property type="entry name" value="GPCR_Rhodpsn_7TM"/>
</dbReference>
<dbReference type="EnsemblMetazoa" id="CapteT220557">
    <property type="protein sequence ID" value="CapteP220557"/>
    <property type="gene ID" value="CapteG220557"/>
</dbReference>
<sequence>MWQGHSHRCKCQEAKYSGEININIASPCDVTIREVFLKQHHPVTIVTELLSHLSLKRKIMEINDGTRFKNLPRDARSDASISFSYLVIVTWVEISGPERGGNSGFIEIETGNLERGLSFMICSPSVMRGLKRRKQYHFIKELFQVIQNKKVNKSQYSTRQSAPNTSMDLGNFNFGFDDNYTMLPQMQHAETPVNPDRTMYLTAKFIAEYIFPLILFLGISGNLVGAVIMEKLSREVSSTCSYLGVCAIVDSVVLSISCGNGWLEKAIDKNVSYSLMVHSQIVCKVFPFIFNFLFHLSRWLLVAMTIEGFLATKYPSRAAHLCTLQRAKAVTLLLTVLLICINVHYFWSFEVMIDETNDSSECAFSRFNQQRSEGFKNIVWPLMDMLVGELAPNVIIVSCAVSMAVLTSKGLDKGPPSHQKWRQRYTIDPKAQDQLKVVFLYIGVLHVVFMLPGFVFIVVRFVNEKREASPNEVVLDLVGRICYLLQYIGSSSKVVVYFVMSPRFRREIRHRFQCCYKLCDLSEHRSSLFMKKSSSTTSNSRWRGMEDIHLESPIITRFSPGYHVSLRQT</sequence>
<dbReference type="EMBL" id="AMQN01003366">
    <property type="status" value="NOT_ANNOTATED_CDS"/>
    <property type="molecule type" value="Genomic_DNA"/>
</dbReference>
<evidence type="ECO:0000313" key="7">
    <source>
        <dbReference type="EMBL" id="ELT88852.1"/>
    </source>
</evidence>
<accession>R7TBJ0</accession>
<dbReference type="STRING" id="283909.R7TBJ0"/>
<keyword evidence="4 5" id="KW-0472">Membrane</keyword>
<dbReference type="EMBL" id="KB311659">
    <property type="protein sequence ID" value="ELT88852.1"/>
    <property type="molecule type" value="Genomic_DNA"/>
</dbReference>
<feature type="transmembrane region" description="Helical" evidence="5">
    <location>
        <begin position="327"/>
        <end position="347"/>
    </location>
</feature>
<dbReference type="SUPFAM" id="SSF81321">
    <property type="entry name" value="Family A G protein-coupled receptor-like"/>
    <property type="match status" value="1"/>
</dbReference>
<feature type="transmembrane region" description="Helical" evidence="5">
    <location>
        <begin position="438"/>
        <end position="462"/>
    </location>
</feature>
<evidence type="ECO:0000256" key="5">
    <source>
        <dbReference type="SAM" id="Phobius"/>
    </source>
</evidence>
<gene>
    <name evidence="7" type="ORF">CAPTEDRAFT_220557</name>
</gene>
<dbReference type="GO" id="GO:0016020">
    <property type="term" value="C:membrane"/>
    <property type="evidence" value="ECO:0007669"/>
    <property type="project" value="UniProtKB-SubCell"/>
</dbReference>
<keyword evidence="9" id="KW-1185">Reference proteome</keyword>
<dbReference type="Proteomes" id="UP000014760">
    <property type="component" value="Unassembled WGS sequence"/>
</dbReference>
<dbReference type="Pfam" id="PF00001">
    <property type="entry name" value="7tm_1"/>
    <property type="match status" value="1"/>
</dbReference>
<dbReference type="EMBL" id="AMQN01003365">
    <property type="status" value="NOT_ANNOTATED_CDS"/>
    <property type="molecule type" value="Genomic_DNA"/>
</dbReference>
<reference evidence="7 9" key="2">
    <citation type="journal article" date="2013" name="Nature">
        <title>Insights into bilaterian evolution from three spiralian genomes.</title>
        <authorList>
            <person name="Simakov O."/>
            <person name="Marletaz F."/>
            <person name="Cho S.J."/>
            <person name="Edsinger-Gonzales E."/>
            <person name="Havlak P."/>
            <person name="Hellsten U."/>
            <person name="Kuo D.H."/>
            <person name="Larsson T."/>
            <person name="Lv J."/>
            <person name="Arendt D."/>
            <person name="Savage R."/>
            <person name="Osoegawa K."/>
            <person name="de Jong P."/>
            <person name="Grimwood J."/>
            <person name="Chapman J.A."/>
            <person name="Shapiro H."/>
            <person name="Aerts A."/>
            <person name="Otillar R.P."/>
            <person name="Terry A.Y."/>
            <person name="Boore J.L."/>
            <person name="Grigoriev I.V."/>
            <person name="Lindberg D.R."/>
            <person name="Seaver E.C."/>
            <person name="Weisblat D.A."/>
            <person name="Putnam N.H."/>
            <person name="Rokhsar D.S."/>
        </authorList>
    </citation>
    <scope>NUCLEOTIDE SEQUENCE</scope>
    <source>
        <strain evidence="7 9">I ESC-2004</strain>
    </source>
</reference>
<dbReference type="PANTHER" id="PTHR46641">
    <property type="entry name" value="FMRFAMIDE RECEPTOR-RELATED"/>
    <property type="match status" value="1"/>
</dbReference>
<dbReference type="Gene3D" id="1.20.1070.10">
    <property type="entry name" value="Rhodopsin 7-helix transmembrane proteins"/>
    <property type="match status" value="1"/>
</dbReference>
<evidence type="ECO:0000259" key="6">
    <source>
        <dbReference type="PROSITE" id="PS50262"/>
    </source>
</evidence>
<comment type="subcellular location">
    <subcellularLocation>
        <location evidence="1">Membrane</location>
    </subcellularLocation>
</comment>
<dbReference type="InterPro" id="IPR052954">
    <property type="entry name" value="GPCR-Ligand_Int"/>
</dbReference>
<dbReference type="GO" id="GO:0004930">
    <property type="term" value="F:G protein-coupled receptor activity"/>
    <property type="evidence" value="ECO:0007669"/>
    <property type="project" value="InterPro"/>
</dbReference>
<feature type="transmembrane region" description="Helical" evidence="5">
    <location>
        <begin position="241"/>
        <end position="263"/>
    </location>
</feature>
<reference evidence="8" key="3">
    <citation type="submission" date="2015-06" db="UniProtKB">
        <authorList>
            <consortium name="EnsemblMetazoa"/>
        </authorList>
    </citation>
    <scope>IDENTIFICATION</scope>
</reference>
<evidence type="ECO:0000256" key="1">
    <source>
        <dbReference type="ARBA" id="ARBA00004370"/>
    </source>
</evidence>
<evidence type="ECO:0000256" key="3">
    <source>
        <dbReference type="ARBA" id="ARBA00022989"/>
    </source>
</evidence>
<dbReference type="PANTHER" id="PTHR46641:SF25">
    <property type="entry name" value="CNMAMIDE RECEPTOR-RELATED"/>
    <property type="match status" value="1"/>
</dbReference>
<feature type="domain" description="G-protein coupled receptors family 1 profile" evidence="6">
    <location>
        <begin position="221"/>
        <end position="497"/>
    </location>
</feature>
<evidence type="ECO:0000256" key="4">
    <source>
        <dbReference type="ARBA" id="ARBA00023136"/>
    </source>
</evidence>
<keyword evidence="2 5" id="KW-0812">Transmembrane</keyword>
<proteinExistence type="predicted"/>
<name>R7TBJ0_CAPTE</name>
<organism evidence="7">
    <name type="scientific">Capitella teleta</name>
    <name type="common">Polychaete worm</name>
    <dbReference type="NCBI Taxonomy" id="283909"/>
    <lineage>
        <taxon>Eukaryota</taxon>
        <taxon>Metazoa</taxon>
        <taxon>Spiralia</taxon>
        <taxon>Lophotrochozoa</taxon>
        <taxon>Annelida</taxon>
        <taxon>Polychaeta</taxon>
        <taxon>Sedentaria</taxon>
        <taxon>Scolecida</taxon>
        <taxon>Capitellidae</taxon>
        <taxon>Capitella</taxon>
    </lineage>
</organism>
<feature type="transmembrane region" description="Helical" evidence="5">
    <location>
        <begin position="209"/>
        <end position="229"/>
    </location>
</feature>
<evidence type="ECO:0000313" key="8">
    <source>
        <dbReference type="EnsemblMetazoa" id="CapteP220557"/>
    </source>
</evidence>
<dbReference type="AlphaFoldDB" id="R7TBJ0"/>
<feature type="transmembrane region" description="Helical" evidence="5">
    <location>
        <begin position="390"/>
        <end position="411"/>
    </location>
</feature>
<reference evidence="9" key="1">
    <citation type="submission" date="2012-12" db="EMBL/GenBank/DDBJ databases">
        <authorList>
            <person name="Hellsten U."/>
            <person name="Grimwood J."/>
            <person name="Chapman J.A."/>
            <person name="Shapiro H."/>
            <person name="Aerts A."/>
            <person name="Otillar R.P."/>
            <person name="Terry A.Y."/>
            <person name="Boore J.L."/>
            <person name="Simakov O."/>
            <person name="Marletaz F."/>
            <person name="Cho S.-J."/>
            <person name="Edsinger-Gonzales E."/>
            <person name="Havlak P."/>
            <person name="Kuo D.-H."/>
            <person name="Larsson T."/>
            <person name="Lv J."/>
            <person name="Arendt D."/>
            <person name="Savage R."/>
            <person name="Osoegawa K."/>
            <person name="de Jong P."/>
            <person name="Lindberg D.R."/>
            <person name="Seaver E.C."/>
            <person name="Weisblat D.A."/>
            <person name="Putnam N.H."/>
            <person name="Grigoriev I.V."/>
            <person name="Rokhsar D.S."/>
        </authorList>
    </citation>
    <scope>NUCLEOTIDE SEQUENCE</scope>
    <source>
        <strain evidence="9">I ESC-2004</strain>
    </source>
</reference>